<sequence length="121" mass="14090">ILYTMAQLHPAKKVNSNIITGEMHMIFFRPGIDRGKSAGYQQKKNLIQEYGIPNWSQDEWVEMKKDDWIEYSFASNVSVTYKMVFTTNHIKIRRISLDGNMVFSLTSTNELVNQYLLLPVI</sequence>
<name>A0A0L6VTX7_9BASI</name>
<dbReference type="EMBL" id="LAVV01000793">
    <property type="protein sequence ID" value="KNZ64062.1"/>
    <property type="molecule type" value="Genomic_DNA"/>
</dbReference>
<gene>
    <name evidence="1" type="ORF">VP01_10714g1</name>
</gene>
<comment type="caution">
    <text evidence="1">The sequence shown here is derived from an EMBL/GenBank/DDBJ whole genome shotgun (WGS) entry which is preliminary data.</text>
</comment>
<reference evidence="1 2" key="1">
    <citation type="submission" date="2015-08" db="EMBL/GenBank/DDBJ databases">
        <title>Next Generation Sequencing and Analysis of the Genome of Puccinia sorghi L Schw, the Causal Agent of Maize Common Rust.</title>
        <authorList>
            <person name="Rochi L."/>
            <person name="Burguener G."/>
            <person name="Darino M."/>
            <person name="Turjanski A."/>
            <person name="Kreff E."/>
            <person name="Dieguez M.J."/>
            <person name="Sacco F."/>
        </authorList>
    </citation>
    <scope>NUCLEOTIDE SEQUENCE [LARGE SCALE GENOMIC DNA]</scope>
    <source>
        <strain evidence="1 2">RO10H11247</strain>
    </source>
</reference>
<organism evidence="1 2">
    <name type="scientific">Puccinia sorghi</name>
    <dbReference type="NCBI Taxonomy" id="27349"/>
    <lineage>
        <taxon>Eukaryota</taxon>
        <taxon>Fungi</taxon>
        <taxon>Dikarya</taxon>
        <taxon>Basidiomycota</taxon>
        <taxon>Pucciniomycotina</taxon>
        <taxon>Pucciniomycetes</taxon>
        <taxon>Pucciniales</taxon>
        <taxon>Pucciniaceae</taxon>
        <taxon>Puccinia</taxon>
    </lineage>
</organism>
<proteinExistence type="predicted"/>
<dbReference type="OrthoDB" id="2496844at2759"/>
<dbReference type="AlphaFoldDB" id="A0A0L6VTX7"/>
<evidence type="ECO:0000313" key="2">
    <source>
        <dbReference type="Proteomes" id="UP000037035"/>
    </source>
</evidence>
<dbReference type="VEuPathDB" id="FungiDB:VP01_10714g1"/>
<dbReference type="Proteomes" id="UP000037035">
    <property type="component" value="Unassembled WGS sequence"/>
</dbReference>
<protein>
    <submittedName>
        <fullName evidence="1">Uncharacterized protein</fullName>
    </submittedName>
</protein>
<accession>A0A0L6VTX7</accession>
<dbReference type="STRING" id="27349.A0A0L6VTX7"/>
<feature type="non-terminal residue" evidence="1">
    <location>
        <position position="1"/>
    </location>
</feature>
<keyword evidence="2" id="KW-1185">Reference proteome</keyword>
<evidence type="ECO:0000313" key="1">
    <source>
        <dbReference type="EMBL" id="KNZ64062.1"/>
    </source>
</evidence>